<dbReference type="Proteomes" id="UP000479000">
    <property type="component" value="Unassembled WGS sequence"/>
</dbReference>
<dbReference type="AlphaFoldDB" id="A0A6H5HNX4"/>
<evidence type="ECO:0000313" key="1">
    <source>
        <dbReference type="EMBL" id="CAB0020106.1"/>
    </source>
</evidence>
<reference evidence="1 2" key="1">
    <citation type="submission" date="2020-02" db="EMBL/GenBank/DDBJ databases">
        <authorList>
            <person name="Ferguson B K."/>
        </authorList>
    </citation>
    <scope>NUCLEOTIDE SEQUENCE [LARGE SCALE GENOMIC DNA]</scope>
</reference>
<protein>
    <submittedName>
        <fullName evidence="1">Uncharacterized protein</fullName>
    </submittedName>
</protein>
<dbReference type="EMBL" id="CADCXU010034973">
    <property type="protein sequence ID" value="CAB0020106.1"/>
    <property type="molecule type" value="Genomic_DNA"/>
</dbReference>
<name>A0A6H5HNX4_9HEMI</name>
<accession>A0A6H5HNX4</accession>
<sequence length="79" mass="9260">MEASETLQRAETIHEDLWDVSWRPMRRLMEVLGRFMKTSGTPLRCLMEAYKTPHGGFKETSWRPMRRLMVASETHHGGL</sequence>
<proteinExistence type="predicted"/>
<evidence type="ECO:0000313" key="2">
    <source>
        <dbReference type="Proteomes" id="UP000479000"/>
    </source>
</evidence>
<organism evidence="1 2">
    <name type="scientific">Nesidiocoris tenuis</name>
    <dbReference type="NCBI Taxonomy" id="355587"/>
    <lineage>
        <taxon>Eukaryota</taxon>
        <taxon>Metazoa</taxon>
        <taxon>Ecdysozoa</taxon>
        <taxon>Arthropoda</taxon>
        <taxon>Hexapoda</taxon>
        <taxon>Insecta</taxon>
        <taxon>Pterygota</taxon>
        <taxon>Neoptera</taxon>
        <taxon>Paraneoptera</taxon>
        <taxon>Hemiptera</taxon>
        <taxon>Heteroptera</taxon>
        <taxon>Panheteroptera</taxon>
        <taxon>Cimicomorpha</taxon>
        <taxon>Miridae</taxon>
        <taxon>Dicyphina</taxon>
        <taxon>Nesidiocoris</taxon>
    </lineage>
</organism>
<keyword evidence="2" id="KW-1185">Reference proteome</keyword>
<gene>
    <name evidence="1" type="ORF">NTEN_LOCUS23713</name>
</gene>